<comment type="subcellular location">
    <subcellularLocation>
        <location evidence="1">Nucleus</location>
    </subcellularLocation>
</comment>
<feature type="domain" description="SKI/SNO/DAC" evidence="6">
    <location>
        <begin position="34"/>
        <end position="140"/>
    </location>
</feature>
<dbReference type="CDD" id="cd21081">
    <property type="entry name" value="DHD_Dac"/>
    <property type="match status" value="1"/>
</dbReference>
<sequence length="699" mass="75673">MSVMPLVPAMHGKWDSVMTPPQLSSYKIDRPAYSTPPPVENTPSNNECRMVELRGSKVASFTLNHHEYICLPQAFDLFLKHLVGGLHTVYTKLKRLNISPVVCNVEQVRILRGLGAIQPGVNRCKLITKDDFEILYQDCTTASRPGRPPKRYPVLPPSNDMMSHHSSLRGGNTLLNQTDLSAFHKRIRLSQSLDQSHERRASSSPVKENEKNHCGVPGLSTADLHNNTTANLAYLQALRQQYQQAAGLHNGLDAQQINPALAPFMMMSHPGIFSPGIPPTSMAMPLINHINQLAQNHAASGAMTSAAAAAVAQIAASGAPLQSDSAQSSSPTGRRSHSPRIEKDSDAEENHAPRNYGNTIGLSNGVGSDGRTSPASSLGSMHGSGTGHAGEGNDRAHGYENSLQTSLGGKVTDLSKVVNQLAKASKLAPSNDDQIKSLETSTNVSSMQTLLTNIQGLLKVAADNASLQEKHASIEIAELKLKLTQERQLRENFEQKLLEFEKEKVEVERKFSKERKENKKLHGKLLSMQQLIGHDLNNNTQDGDVEMPPSPIALSPAPNSATVSDAQSESSPPPVTGTSPMTSFPVSSSFDAAMLSAKIAAAVQQQSSNQAHSPSPSPTSLPAPSTGNNLNNSNNRLLEEQKSPDYLRRSILSEHRTPELAVDLGVSRTEHSVMQDKQRLFFNNPLLFQQASQQAANGR</sequence>
<evidence type="ECO:0000256" key="1">
    <source>
        <dbReference type="ARBA" id="ARBA00004123"/>
    </source>
</evidence>
<proteinExistence type="inferred from homology"/>
<accession>A0ABP0FY34</accession>
<comment type="similarity">
    <text evidence="3">Belongs to the DACH/dachshund family.</text>
</comment>
<feature type="region of interest" description="Disordered" evidence="5">
    <location>
        <begin position="144"/>
        <end position="171"/>
    </location>
</feature>
<feature type="compositionally biased region" description="Basic and acidic residues" evidence="5">
    <location>
        <begin position="195"/>
        <end position="213"/>
    </location>
</feature>
<feature type="compositionally biased region" description="Polar residues" evidence="5">
    <location>
        <begin position="160"/>
        <end position="171"/>
    </location>
</feature>
<feature type="compositionally biased region" description="Polar residues" evidence="5">
    <location>
        <begin position="320"/>
        <end position="333"/>
    </location>
</feature>
<name>A0ABP0FY34_CLALP</name>
<evidence type="ECO:0000313" key="7">
    <source>
        <dbReference type="EMBL" id="CAK8684208.1"/>
    </source>
</evidence>
<organism evidence="7 8">
    <name type="scientific">Clavelina lepadiformis</name>
    <name type="common">Light-bulb sea squirt</name>
    <name type="synonym">Ascidia lepadiformis</name>
    <dbReference type="NCBI Taxonomy" id="159417"/>
    <lineage>
        <taxon>Eukaryota</taxon>
        <taxon>Metazoa</taxon>
        <taxon>Chordata</taxon>
        <taxon>Tunicata</taxon>
        <taxon>Ascidiacea</taxon>
        <taxon>Aplousobranchia</taxon>
        <taxon>Clavelinidae</taxon>
        <taxon>Clavelina</taxon>
    </lineage>
</organism>
<evidence type="ECO:0000256" key="4">
    <source>
        <dbReference type="SAM" id="Coils"/>
    </source>
</evidence>
<dbReference type="PANTHER" id="PTHR12577:SF6">
    <property type="entry name" value="DACHSHUND, ISOFORM B"/>
    <property type="match status" value="1"/>
</dbReference>
<comment type="caution">
    <text evidence="7">The sequence shown here is derived from an EMBL/GenBank/DDBJ whole genome shotgun (WGS) entry which is preliminary data.</text>
</comment>
<keyword evidence="2" id="KW-0539">Nucleus</keyword>
<feature type="compositionally biased region" description="Low complexity" evidence="5">
    <location>
        <begin position="601"/>
        <end position="614"/>
    </location>
</feature>
<keyword evidence="4" id="KW-0175">Coiled coil</keyword>
<evidence type="ECO:0000313" key="8">
    <source>
        <dbReference type="Proteomes" id="UP001642483"/>
    </source>
</evidence>
<dbReference type="InterPro" id="IPR003380">
    <property type="entry name" value="SKI/SNO/DAC"/>
</dbReference>
<feature type="region of interest" description="Disordered" evidence="5">
    <location>
        <begin position="601"/>
        <end position="644"/>
    </location>
</feature>
<dbReference type="InterPro" id="IPR037000">
    <property type="entry name" value="Ski_DNA-bd_sf"/>
</dbReference>
<feature type="compositionally biased region" description="Polar residues" evidence="5">
    <location>
        <begin position="557"/>
        <end position="583"/>
    </location>
</feature>
<feature type="coiled-coil region" evidence="4">
    <location>
        <begin position="476"/>
        <end position="517"/>
    </location>
</feature>
<reference evidence="7 8" key="1">
    <citation type="submission" date="2024-02" db="EMBL/GenBank/DDBJ databases">
        <authorList>
            <person name="Daric V."/>
            <person name="Darras S."/>
        </authorList>
    </citation>
    <scope>NUCLEOTIDE SEQUENCE [LARGE SCALE GENOMIC DNA]</scope>
</reference>
<dbReference type="Proteomes" id="UP001642483">
    <property type="component" value="Unassembled WGS sequence"/>
</dbReference>
<keyword evidence="8" id="KW-1185">Reference proteome</keyword>
<dbReference type="PANTHER" id="PTHR12577">
    <property type="entry name" value="DACHSHUND"/>
    <property type="match status" value="1"/>
</dbReference>
<evidence type="ECO:0000256" key="2">
    <source>
        <dbReference type="ARBA" id="ARBA00023242"/>
    </source>
</evidence>
<dbReference type="SUPFAM" id="SSF46955">
    <property type="entry name" value="Putative DNA-binding domain"/>
    <property type="match status" value="1"/>
</dbReference>
<protein>
    <recommendedName>
        <fullName evidence="6">SKI/SNO/DAC domain-containing protein</fullName>
    </recommendedName>
</protein>
<dbReference type="Gene3D" id="3.10.260.20">
    <property type="entry name" value="Ski"/>
    <property type="match status" value="1"/>
</dbReference>
<feature type="region of interest" description="Disordered" evidence="5">
    <location>
        <begin position="191"/>
        <end position="213"/>
    </location>
</feature>
<dbReference type="Pfam" id="PF02437">
    <property type="entry name" value="Ski_Sno_DHD"/>
    <property type="match status" value="1"/>
</dbReference>
<feature type="region of interest" description="Disordered" evidence="5">
    <location>
        <begin position="319"/>
        <end position="401"/>
    </location>
</feature>
<feature type="region of interest" description="Disordered" evidence="5">
    <location>
        <begin position="535"/>
        <end position="583"/>
    </location>
</feature>
<evidence type="ECO:0000256" key="5">
    <source>
        <dbReference type="SAM" id="MobiDB-lite"/>
    </source>
</evidence>
<evidence type="ECO:0000256" key="3">
    <source>
        <dbReference type="ARBA" id="ARBA00038192"/>
    </source>
</evidence>
<feature type="compositionally biased region" description="Polar residues" evidence="5">
    <location>
        <begin position="356"/>
        <end position="379"/>
    </location>
</feature>
<dbReference type="EMBL" id="CAWYQH010000097">
    <property type="protein sequence ID" value="CAK8684208.1"/>
    <property type="molecule type" value="Genomic_DNA"/>
</dbReference>
<dbReference type="InterPro" id="IPR009061">
    <property type="entry name" value="DNA-bd_dom_put_sf"/>
</dbReference>
<feature type="compositionally biased region" description="Low complexity" evidence="5">
    <location>
        <begin position="622"/>
        <end position="636"/>
    </location>
</feature>
<dbReference type="InterPro" id="IPR052417">
    <property type="entry name" value="Dachshund_domain"/>
</dbReference>
<feature type="compositionally biased region" description="Basic and acidic residues" evidence="5">
    <location>
        <begin position="339"/>
        <end position="352"/>
    </location>
</feature>
<evidence type="ECO:0000259" key="6">
    <source>
        <dbReference type="Pfam" id="PF02437"/>
    </source>
</evidence>
<gene>
    <name evidence="7" type="ORF">CVLEPA_LOCUS15201</name>
</gene>